<gene>
    <name evidence="1" type="ORF">A4X13_0g3786</name>
</gene>
<dbReference type="InterPro" id="IPR000719">
    <property type="entry name" value="Prot_kinase_dom"/>
</dbReference>
<dbReference type="EMBL" id="LWDF02000225">
    <property type="protein sequence ID" value="KAE8251945.1"/>
    <property type="molecule type" value="Genomic_DNA"/>
</dbReference>
<protein>
    <submittedName>
        <fullName evidence="1">Uncharacterized protein</fullName>
    </submittedName>
</protein>
<dbReference type="SUPFAM" id="SSF56112">
    <property type="entry name" value="Protein kinase-like (PK-like)"/>
    <property type="match status" value="1"/>
</dbReference>
<comment type="caution">
    <text evidence="1">The sequence shown here is derived from an EMBL/GenBank/DDBJ whole genome shotgun (WGS) entry which is preliminary data.</text>
</comment>
<reference evidence="1" key="2">
    <citation type="journal article" date="2019" name="IMA Fungus">
        <title>Genome sequencing and comparison of five Tilletia species to identify candidate genes for the detection of regulated species infecting wheat.</title>
        <authorList>
            <person name="Nguyen H.D.T."/>
            <person name="Sultana T."/>
            <person name="Kesanakurti P."/>
            <person name="Hambleton S."/>
        </authorList>
    </citation>
    <scope>NUCLEOTIDE SEQUENCE</scope>
    <source>
        <strain evidence="1">DAOMC 236416</strain>
    </source>
</reference>
<name>A0A177T0N1_9BASI</name>
<evidence type="ECO:0000313" key="1">
    <source>
        <dbReference type="EMBL" id="KAE8251945.1"/>
    </source>
</evidence>
<dbReference type="AlphaFoldDB" id="A0A177T0N1"/>
<accession>A0A177T0N1</accession>
<dbReference type="InterPro" id="IPR011009">
    <property type="entry name" value="Kinase-like_dom_sf"/>
</dbReference>
<organism evidence="1 2">
    <name type="scientific">Tilletia indica</name>
    <dbReference type="NCBI Taxonomy" id="43049"/>
    <lineage>
        <taxon>Eukaryota</taxon>
        <taxon>Fungi</taxon>
        <taxon>Dikarya</taxon>
        <taxon>Basidiomycota</taxon>
        <taxon>Ustilaginomycotina</taxon>
        <taxon>Exobasidiomycetes</taxon>
        <taxon>Tilletiales</taxon>
        <taxon>Tilletiaceae</taxon>
        <taxon>Tilletia</taxon>
    </lineage>
</organism>
<dbReference type="Gene3D" id="1.10.510.10">
    <property type="entry name" value="Transferase(Phosphotransferase) domain 1"/>
    <property type="match status" value="1"/>
</dbReference>
<proteinExistence type="predicted"/>
<reference evidence="1" key="1">
    <citation type="submission" date="2016-04" db="EMBL/GenBank/DDBJ databases">
        <authorList>
            <person name="Nguyen H.D."/>
            <person name="Samba Siva P."/>
            <person name="Cullis J."/>
            <person name="Levesque C.A."/>
            <person name="Hambleton S."/>
        </authorList>
    </citation>
    <scope>NUCLEOTIDE SEQUENCE</scope>
    <source>
        <strain evidence="1">DAOMC 236416</strain>
    </source>
</reference>
<dbReference type="GO" id="GO:0005524">
    <property type="term" value="F:ATP binding"/>
    <property type="evidence" value="ECO:0007669"/>
    <property type="project" value="InterPro"/>
</dbReference>
<evidence type="ECO:0000313" key="2">
    <source>
        <dbReference type="Proteomes" id="UP000077521"/>
    </source>
</evidence>
<dbReference type="GO" id="GO:0004672">
    <property type="term" value="F:protein kinase activity"/>
    <property type="evidence" value="ECO:0007669"/>
    <property type="project" value="InterPro"/>
</dbReference>
<dbReference type="Proteomes" id="UP000077521">
    <property type="component" value="Unassembled WGS sequence"/>
</dbReference>
<sequence>MPALNWVARWPFGSLPVLDADTHPPHPEDSAILCWAIHIPQKAVRLSLAHRGVLIHLVLRSDTTYGKLVYDTVEPTWQRKQDDYDFWVPRQVDQRTFSLSVQKAEDDILDLFEQSSTRIFEQIQLAYPPTGSQLWAEVDSDSTDASGGPQVNLIGDLFRELLVRDLPFISDHDFADLPRIDISAIAGYHLKRRYMKDSVLSVLASTDSTTQPTQLILKTIEIPTSFRESTDSSSFMCPDEVKLFRGELEILSTLPPHPNVMPAPLALVTIRVPEQSSGDSVFHEGSKDSSKTKLVGWLHHHHRDWLDKRLFTFRTNEAATYKLRYAYELCCGIQHLVHHGFYHPDLGVENALFAGTPPNDRLMVMDFEPFEDYRNKNGPEAPEVVGHWNTSINENGDLLYIRSDDEPVCGGNTIFNDWKEMPEALERLIVFNLGSALGKLLDIRLIFPWTTRSHLRRGIQLLQAPEVGADPARDVWEDLIPDPIREMTQRCSAFDPRERPLLQELVAALQQYGRADTGSASYSGGTTS</sequence>
<dbReference type="PROSITE" id="PS50011">
    <property type="entry name" value="PROTEIN_KINASE_DOM"/>
    <property type="match status" value="1"/>
</dbReference>
<keyword evidence="2" id="KW-1185">Reference proteome</keyword>